<organism evidence="2 3">
    <name type="scientific">Prorocentrum cordatum</name>
    <dbReference type="NCBI Taxonomy" id="2364126"/>
    <lineage>
        <taxon>Eukaryota</taxon>
        <taxon>Sar</taxon>
        <taxon>Alveolata</taxon>
        <taxon>Dinophyceae</taxon>
        <taxon>Prorocentrales</taxon>
        <taxon>Prorocentraceae</taxon>
        <taxon>Prorocentrum</taxon>
    </lineage>
</organism>
<feature type="compositionally biased region" description="Low complexity" evidence="1">
    <location>
        <begin position="596"/>
        <end position="608"/>
    </location>
</feature>
<evidence type="ECO:0000313" key="3">
    <source>
        <dbReference type="Proteomes" id="UP001189429"/>
    </source>
</evidence>
<gene>
    <name evidence="2" type="ORF">PCOR1329_LOCUS79166</name>
</gene>
<name>A0ABN9XT86_9DINO</name>
<dbReference type="EMBL" id="CAUYUJ010021093">
    <property type="protein sequence ID" value="CAK0902595.1"/>
    <property type="molecule type" value="Genomic_DNA"/>
</dbReference>
<keyword evidence="3" id="KW-1185">Reference proteome</keyword>
<comment type="caution">
    <text evidence="2">The sequence shown here is derived from an EMBL/GenBank/DDBJ whole genome shotgun (WGS) entry which is preliminary data.</text>
</comment>
<feature type="region of interest" description="Disordered" evidence="1">
    <location>
        <begin position="573"/>
        <end position="610"/>
    </location>
</feature>
<evidence type="ECO:0000313" key="2">
    <source>
        <dbReference type="EMBL" id="CAK0902595.1"/>
    </source>
</evidence>
<protein>
    <submittedName>
        <fullName evidence="2">Uncharacterized protein</fullName>
    </submittedName>
</protein>
<proteinExistence type="predicted"/>
<evidence type="ECO:0000256" key="1">
    <source>
        <dbReference type="SAM" id="MobiDB-lite"/>
    </source>
</evidence>
<reference evidence="2" key="1">
    <citation type="submission" date="2023-10" db="EMBL/GenBank/DDBJ databases">
        <authorList>
            <person name="Chen Y."/>
            <person name="Shah S."/>
            <person name="Dougan E. K."/>
            <person name="Thang M."/>
            <person name="Chan C."/>
        </authorList>
    </citation>
    <scope>NUCLEOTIDE SEQUENCE [LARGE SCALE GENOMIC DNA]</scope>
</reference>
<feature type="region of interest" description="Disordered" evidence="1">
    <location>
        <begin position="798"/>
        <end position="839"/>
    </location>
</feature>
<accession>A0ABN9XT86</accession>
<sequence length="839" mass="86678">MCFTLAGGTNSETVCISGLGQDQMQLVSPTQFAHPAESTLTLLEGVFASSNTTLAITCGPLEAGATSIDIPAGAEALVSVGTCFALAGGSNSETVCISGSGQGQIQLVSPTQFAHPAESTLTQLLEGVFASSNTTLAITCGPLEAGATSIDIPAGAEALVSVGTCLTLAGGNNSETVCISGLGQGQMQLVSPTKFAHPAESTLTQLDGLVITCGPLEAGVTSIDIPEGTQALLSVGMCFILAGGSNSETVCMSGSGQDQIQLVNPTQFAHPAESTLALVEGVSSSSNTTLVITCGPRQAGSMSIDIPAGAEALISVGTCFTLEGGGNSETVCILGKEPLQFLSPTQHSYPAGSTLTLLPAGVLVISCGPLEAGATAIDMAPETQALLSVGMCFDLAGGSNSETVCIRGFLQDQIQLVRPTQFAYPAESTLTLLDGVFESSPITLVMTCGPIEAGSIIIDLPVQKQVLVAVGMCFSLEGGGNSEKVCVTGVLPVQLESPTQFAYPAGSTLTLVIPVGPIDAGAVSIEIPSEFLDLVSVGEYFLLEGGGNSEMVCISGFGSILLAEPTQFAYPDDSTLSGPKTLTTTTTSMPHDRDVTSTTGGFSSTTGSNQASVRDDPHVCTLSGDCYDIRVPSEYTLLRLPYNDQEPADLQVLADFDTDGVRPCGLFVKHIALTGSWLNHQVVRIRPYTRDVGGSNWAGSKVITNFSLQLGSSPWRSFTQKESLQVVAVVGQVTVRFVWSEQYGQRMEAQSLQFLVGQGAQPGVLTISQASHQALNLDMLGMGRLGCSRVGGALGTEGHSTALEEPSRECRAAGSVDTRRQKRGAVQPERASTLRASWG</sequence>
<dbReference type="Proteomes" id="UP001189429">
    <property type="component" value="Unassembled WGS sequence"/>
</dbReference>